<proteinExistence type="predicted"/>
<dbReference type="AlphaFoldDB" id="A0AAV4ZHF1"/>
<feature type="compositionally biased region" description="Acidic residues" evidence="1">
    <location>
        <begin position="213"/>
        <end position="235"/>
    </location>
</feature>
<reference evidence="2" key="1">
    <citation type="journal article" date="2016" name="Front. Microbiol.">
        <title>Genome Sequence of the Piezophilic, Mesophilic Sulfate-Reducing Bacterium Desulfovibrio indicus J2T.</title>
        <authorList>
            <person name="Cao J."/>
            <person name="Maignien L."/>
            <person name="Shao Z."/>
            <person name="Alain K."/>
            <person name="Jebbar M."/>
        </authorList>
    </citation>
    <scope>NUCLEOTIDE SEQUENCE</scope>
    <source>
        <strain evidence="2">DSM 16372</strain>
    </source>
</reference>
<evidence type="ECO:0000313" key="3">
    <source>
        <dbReference type="Proteomes" id="UP001055247"/>
    </source>
</evidence>
<evidence type="ECO:0000313" key="2">
    <source>
        <dbReference type="EMBL" id="GJD87876.1"/>
    </source>
</evidence>
<organism evidence="2 3">
    <name type="scientific">Methylobacterium hispanicum</name>
    <dbReference type="NCBI Taxonomy" id="270350"/>
    <lineage>
        <taxon>Bacteria</taxon>
        <taxon>Pseudomonadati</taxon>
        <taxon>Pseudomonadota</taxon>
        <taxon>Alphaproteobacteria</taxon>
        <taxon>Hyphomicrobiales</taxon>
        <taxon>Methylobacteriaceae</taxon>
        <taxon>Methylobacterium</taxon>
    </lineage>
</organism>
<feature type="compositionally biased region" description="Basic and acidic residues" evidence="1">
    <location>
        <begin position="186"/>
        <end position="195"/>
    </location>
</feature>
<dbReference type="Proteomes" id="UP001055247">
    <property type="component" value="Unassembled WGS sequence"/>
</dbReference>
<name>A0AAV4ZHF1_9HYPH</name>
<gene>
    <name evidence="2" type="ORF">BHAOGJBA_1382</name>
</gene>
<comment type="caution">
    <text evidence="2">The sequence shown here is derived from an EMBL/GenBank/DDBJ whole genome shotgun (WGS) entry which is preliminary data.</text>
</comment>
<reference evidence="2" key="2">
    <citation type="submission" date="2021-08" db="EMBL/GenBank/DDBJ databases">
        <authorList>
            <person name="Tani A."/>
            <person name="Ola A."/>
            <person name="Ogura Y."/>
            <person name="Katsura K."/>
            <person name="Hayashi T."/>
        </authorList>
    </citation>
    <scope>NUCLEOTIDE SEQUENCE</scope>
    <source>
        <strain evidence="2">DSM 16372</strain>
    </source>
</reference>
<dbReference type="RefSeq" id="WP_238229868.1">
    <property type="nucleotide sequence ID" value="NZ_BPQO01000004.1"/>
</dbReference>
<protein>
    <submittedName>
        <fullName evidence="2">Uncharacterized protein</fullName>
    </submittedName>
</protein>
<accession>A0AAV4ZHF1</accession>
<keyword evidence="3" id="KW-1185">Reference proteome</keyword>
<evidence type="ECO:0000256" key="1">
    <source>
        <dbReference type="SAM" id="MobiDB-lite"/>
    </source>
</evidence>
<dbReference type="EMBL" id="BPQO01000004">
    <property type="protein sequence ID" value="GJD87876.1"/>
    <property type="molecule type" value="Genomic_DNA"/>
</dbReference>
<sequence>MHPTWKPAAEGKVYAARSMLVGEEDLLKVGFSQNLDNRSPDGHYTFLFSRPDVPIPKRSPDDKTEGYVERSVLAFCEELGLRVGLENVGRRREGGGNGWTELVKFDLDAAQIIRANLHKASPEAQAFLRIALRFAGNQPGKPNPILRFETLPSSSADRFPQRLAVPAPELLPYADTPWDGSSSVPDIDHPPEEPQARPLVSPIVYGEPAGYDDPNDEEEVDASPEDDPDDGDTYEAEGLTAPRGPGVPGVGSDGLHGLSVRRF</sequence>
<feature type="region of interest" description="Disordered" evidence="1">
    <location>
        <begin position="171"/>
        <end position="263"/>
    </location>
</feature>